<dbReference type="InterPro" id="IPR014806">
    <property type="entry name" value="Ufc1"/>
</dbReference>
<dbReference type="Pfam" id="PF08694">
    <property type="entry name" value="UFC1"/>
    <property type="match status" value="1"/>
</dbReference>
<accession>A0A8J4BNF5</accession>
<keyword evidence="2" id="KW-1185">Reference proteome</keyword>
<comment type="caution">
    <text evidence="1">The sequence shown here is derived from an EMBL/GenBank/DDBJ whole genome shotgun (WGS) entry which is preliminary data.</text>
</comment>
<gene>
    <name evidence="1" type="ORF">Vafri_16450</name>
</gene>
<reference evidence="1" key="1">
    <citation type="journal article" date="2021" name="Proc. Natl. Acad. Sci. U.S.A.">
        <title>Three genomes in the algal genus Volvox reveal the fate of a haploid sex-determining region after a transition to homothallism.</title>
        <authorList>
            <person name="Yamamoto K."/>
            <person name="Hamaji T."/>
            <person name="Kawai-Toyooka H."/>
            <person name="Matsuzaki R."/>
            <person name="Takahashi F."/>
            <person name="Nishimura Y."/>
            <person name="Kawachi M."/>
            <person name="Noguchi H."/>
            <person name="Minakuchi Y."/>
            <person name="Umen J.G."/>
            <person name="Toyoda A."/>
            <person name="Nozaki H."/>
        </authorList>
    </citation>
    <scope>NUCLEOTIDE SEQUENCE</scope>
    <source>
        <strain evidence="1">NIES-3780</strain>
    </source>
</reference>
<dbReference type="GO" id="GO:0061657">
    <property type="term" value="F:UFM1 conjugating enzyme activity"/>
    <property type="evidence" value="ECO:0007669"/>
    <property type="project" value="InterPro"/>
</dbReference>
<sequence>MSQICCKIPTLCRENHRRTIPASCPPYSPSQNPPSLTSHLSCRIAPVDIDITITPASICLMRLFLLSTLLPPLSTTLSATASSVSPHFGVAHALCLGLAPWLAAEVPFMVETGVIKPKV</sequence>
<dbReference type="EMBL" id="BNCO01000049">
    <property type="protein sequence ID" value="GIL62184.1"/>
    <property type="molecule type" value="Genomic_DNA"/>
</dbReference>
<dbReference type="GO" id="GO:0071569">
    <property type="term" value="P:protein ufmylation"/>
    <property type="evidence" value="ECO:0007669"/>
    <property type="project" value="InterPro"/>
</dbReference>
<dbReference type="InterPro" id="IPR016135">
    <property type="entry name" value="UBQ-conjugating_enzyme/RWD"/>
</dbReference>
<dbReference type="AlphaFoldDB" id="A0A8J4BNF5"/>
<proteinExistence type="predicted"/>
<protein>
    <submittedName>
        <fullName evidence="1">Uncharacterized protein</fullName>
    </submittedName>
</protein>
<evidence type="ECO:0000313" key="2">
    <source>
        <dbReference type="Proteomes" id="UP000747399"/>
    </source>
</evidence>
<dbReference type="Gene3D" id="3.10.110.10">
    <property type="entry name" value="Ubiquitin Conjugating Enzyme"/>
    <property type="match status" value="1"/>
</dbReference>
<name>A0A8J4BNF5_9CHLO</name>
<dbReference type="Proteomes" id="UP000747399">
    <property type="component" value="Unassembled WGS sequence"/>
</dbReference>
<organism evidence="1 2">
    <name type="scientific">Volvox africanus</name>
    <dbReference type="NCBI Taxonomy" id="51714"/>
    <lineage>
        <taxon>Eukaryota</taxon>
        <taxon>Viridiplantae</taxon>
        <taxon>Chlorophyta</taxon>
        <taxon>core chlorophytes</taxon>
        <taxon>Chlorophyceae</taxon>
        <taxon>CS clade</taxon>
        <taxon>Chlamydomonadales</taxon>
        <taxon>Volvocaceae</taxon>
        <taxon>Volvox</taxon>
    </lineage>
</organism>
<evidence type="ECO:0000313" key="1">
    <source>
        <dbReference type="EMBL" id="GIL62184.1"/>
    </source>
</evidence>